<feature type="compositionally biased region" description="Low complexity" evidence="1">
    <location>
        <begin position="310"/>
        <end position="321"/>
    </location>
</feature>
<dbReference type="AlphaFoldDB" id="A0A225W5P1"/>
<accession>A0A225W5P1</accession>
<comment type="caution">
    <text evidence="2">The sequence shown here is derived from an EMBL/GenBank/DDBJ whole genome shotgun (WGS) entry which is preliminary data.</text>
</comment>
<evidence type="ECO:0000313" key="2">
    <source>
        <dbReference type="EMBL" id="OWZ12489.1"/>
    </source>
</evidence>
<keyword evidence="3" id="KW-1185">Reference proteome</keyword>
<reference evidence="3" key="1">
    <citation type="submission" date="2017-03" db="EMBL/GenBank/DDBJ databases">
        <title>Phytopthora megakarya and P. palmivora, two closely related causual agents of cacao black pod achieved similar genome size and gene model numbers by different mechanisms.</title>
        <authorList>
            <person name="Ali S."/>
            <person name="Shao J."/>
            <person name="Larry D.J."/>
            <person name="Kronmiller B."/>
            <person name="Shen D."/>
            <person name="Strem M.D."/>
            <person name="Melnick R.L."/>
            <person name="Guiltinan M.J."/>
            <person name="Tyler B.M."/>
            <person name="Meinhardt L.W."/>
            <person name="Bailey B.A."/>
        </authorList>
    </citation>
    <scope>NUCLEOTIDE SEQUENCE [LARGE SCALE GENOMIC DNA]</scope>
    <source>
        <strain evidence="3">zdho120</strain>
    </source>
</reference>
<dbReference type="Proteomes" id="UP000198211">
    <property type="component" value="Unassembled WGS sequence"/>
</dbReference>
<feature type="compositionally biased region" description="Low complexity" evidence="1">
    <location>
        <begin position="27"/>
        <end position="36"/>
    </location>
</feature>
<proteinExistence type="predicted"/>
<feature type="region of interest" description="Disordered" evidence="1">
    <location>
        <begin position="17"/>
        <end position="36"/>
    </location>
</feature>
<gene>
    <name evidence="2" type="ORF">PHMEG_00014344</name>
</gene>
<name>A0A225W5P1_9STRA</name>
<dbReference type="EMBL" id="NBNE01001831">
    <property type="protein sequence ID" value="OWZ12489.1"/>
    <property type="molecule type" value="Genomic_DNA"/>
</dbReference>
<protein>
    <submittedName>
        <fullName evidence="2">Uncharacterized protein</fullName>
    </submittedName>
</protein>
<feature type="region of interest" description="Disordered" evidence="1">
    <location>
        <begin position="259"/>
        <end position="356"/>
    </location>
</feature>
<organism evidence="2 3">
    <name type="scientific">Phytophthora megakarya</name>
    <dbReference type="NCBI Taxonomy" id="4795"/>
    <lineage>
        <taxon>Eukaryota</taxon>
        <taxon>Sar</taxon>
        <taxon>Stramenopiles</taxon>
        <taxon>Oomycota</taxon>
        <taxon>Peronosporomycetes</taxon>
        <taxon>Peronosporales</taxon>
        <taxon>Peronosporaceae</taxon>
        <taxon>Phytophthora</taxon>
    </lineage>
</organism>
<feature type="compositionally biased region" description="Polar residues" evidence="1">
    <location>
        <begin position="260"/>
        <end position="281"/>
    </location>
</feature>
<sequence>MTSRAIGIVPGTPPCRAIPSPRQRLRAPSSTSLTASSPAWQATLTFLLPGQRRSEIDPALSEHVDVSYWIPLWRLMQPSHDLRHELLERPLRTVFRFLRFTEFFVATPSCDTKFSKRTSEVFLCNQVLAYAPASSIALVDDADLIQESGCGHICMVVIRCYAGKRWQVVAAPLSAVRAQAISRLEVLLVFLHGCPPSLQLLRFDTDWWTFHTAPPTGPDAVRPSLFSAFTAPGTTEISMVDLDTRPVCYVTPGERRQRTFLRTPSDRLSTLRSRPSPTTIRPTFPQLPHRGLSSRSLHGPTPCSHPALFSRLPSPSRYSRPQPHPSHHHLADVDRLTVAAPPGDPGDSFRTADSHPDRVVSRAITVHEPDDQTRSPAGFFRAHGFDGPCVARRDRSASR</sequence>
<evidence type="ECO:0000256" key="1">
    <source>
        <dbReference type="SAM" id="MobiDB-lite"/>
    </source>
</evidence>
<dbReference type="OrthoDB" id="118210at2759"/>
<evidence type="ECO:0000313" key="3">
    <source>
        <dbReference type="Proteomes" id="UP000198211"/>
    </source>
</evidence>